<evidence type="ECO:0000313" key="14">
    <source>
        <dbReference type="Proteomes" id="UP000242175"/>
    </source>
</evidence>
<keyword evidence="7 11" id="KW-1133">Transmembrane helix</keyword>
<feature type="transmembrane region" description="Helical" evidence="11">
    <location>
        <begin position="86"/>
        <end position="108"/>
    </location>
</feature>
<dbReference type="FunFam" id="3.40.50.720:FF:000036">
    <property type="entry name" value="Glutathione-regulated potassium-efflux system protein KefB"/>
    <property type="match status" value="1"/>
</dbReference>
<dbReference type="GO" id="GO:0012505">
    <property type="term" value="C:endomembrane system"/>
    <property type="evidence" value="ECO:0007669"/>
    <property type="project" value="UniProtKB-SubCell"/>
</dbReference>
<dbReference type="GO" id="GO:1902600">
    <property type="term" value="P:proton transmembrane transport"/>
    <property type="evidence" value="ECO:0007669"/>
    <property type="project" value="InterPro"/>
</dbReference>
<feature type="transmembrane region" description="Helical" evidence="11">
    <location>
        <begin position="343"/>
        <end position="364"/>
    </location>
</feature>
<dbReference type="Gene3D" id="1.20.1530.20">
    <property type="match status" value="1"/>
</dbReference>
<evidence type="ECO:0000256" key="9">
    <source>
        <dbReference type="ARBA" id="ARBA00023136"/>
    </source>
</evidence>
<keyword evidence="2" id="KW-0813">Transport</keyword>
<keyword evidence="5 11" id="KW-0812">Transmembrane</keyword>
<evidence type="ECO:0000313" key="13">
    <source>
        <dbReference type="EMBL" id="ASK79769.1"/>
    </source>
</evidence>
<keyword evidence="4" id="KW-0633">Potassium transport</keyword>
<feature type="transmembrane region" description="Helical" evidence="11">
    <location>
        <begin position="286"/>
        <end position="304"/>
    </location>
</feature>
<dbReference type="Proteomes" id="UP000242175">
    <property type="component" value="Chromosome small"/>
</dbReference>
<dbReference type="GO" id="GO:0006813">
    <property type="term" value="P:potassium ion transport"/>
    <property type="evidence" value="ECO:0007669"/>
    <property type="project" value="UniProtKB-KW"/>
</dbReference>
<proteinExistence type="predicted"/>
<feature type="transmembrane region" description="Helical" evidence="11">
    <location>
        <begin position="199"/>
        <end position="220"/>
    </location>
</feature>
<feature type="domain" description="RCK N-terminal" evidence="12">
    <location>
        <begin position="418"/>
        <end position="534"/>
    </location>
</feature>
<dbReference type="OrthoDB" id="9781411at2"/>
<dbReference type="Pfam" id="PF00999">
    <property type="entry name" value="Na_H_Exchanger"/>
    <property type="match status" value="1"/>
</dbReference>
<dbReference type="PROSITE" id="PS51201">
    <property type="entry name" value="RCK_N"/>
    <property type="match status" value="1"/>
</dbReference>
<dbReference type="InterPro" id="IPR006153">
    <property type="entry name" value="Cation/H_exchanger_TM"/>
</dbReference>
<name>A0A220VHH0_9GAMM</name>
<feature type="compositionally biased region" description="Basic and acidic residues" evidence="10">
    <location>
        <begin position="610"/>
        <end position="636"/>
    </location>
</feature>
<evidence type="ECO:0000259" key="12">
    <source>
        <dbReference type="PROSITE" id="PS51201"/>
    </source>
</evidence>
<evidence type="ECO:0000256" key="11">
    <source>
        <dbReference type="SAM" id="Phobius"/>
    </source>
</evidence>
<dbReference type="GO" id="GO:0015297">
    <property type="term" value="F:antiporter activity"/>
    <property type="evidence" value="ECO:0007669"/>
    <property type="project" value="UniProtKB-KW"/>
</dbReference>
<evidence type="ECO:0000256" key="1">
    <source>
        <dbReference type="ARBA" id="ARBA00004127"/>
    </source>
</evidence>
<keyword evidence="14" id="KW-1185">Reference proteome</keyword>
<feature type="region of interest" description="Disordered" evidence="10">
    <location>
        <begin position="610"/>
        <end position="650"/>
    </location>
</feature>
<keyword evidence="3" id="KW-0050">Antiport</keyword>
<evidence type="ECO:0000256" key="7">
    <source>
        <dbReference type="ARBA" id="ARBA00022989"/>
    </source>
</evidence>
<dbReference type="InterPro" id="IPR003148">
    <property type="entry name" value="RCK_N"/>
</dbReference>
<protein>
    <submittedName>
        <fullName evidence="13">Potassium transporter</fullName>
    </submittedName>
</protein>
<reference evidence="13 14" key="1">
    <citation type="journal article" date="2016" name="Int. J. Syst. Evol. Microbiol.">
        <title>Paraphotobacterium marinum gen. nov., sp. nov., a member of the family Vibrionaceae, isolated from surface seawater.</title>
        <authorList>
            <person name="Huang Z."/>
            <person name="Dong C."/>
            <person name="Shao Z."/>
        </authorList>
    </citation>
    <scope>NUCLEOTIDE SEQUENCE [LARGE SCALE GENOMIC DNA]</scope>
    <source>
        <strain evidence="13 14">NSCS20N07D</strain>
    </source>
</reference>
<feature type="transmembrane region" description="Helical" evidence="11">
    <location>
        <begin position="310"/>
        <end position="331"/>
    </location>
</feature>
<evidence type="ECO:0000256" key="5">
    <source>
        <dbReference type="ARBA" id="ARBA00022692"/>
    </source>
</evidence>
<keyword evidence="6" id="KW-0630">Potassium</keyword>
<comment type="subcellular location">
    <subcellularLocation>
        <location evidence="1">Endomembrane system</location>
        <topology evidence="1">Multi-pass membrane protein</topology>
    </subcellularLocation>
</comment>
<dbReference type="PANTHER" id="PTHR46157:SF4">
    <property type="entry name" value="K(+) EFFLUX ANTIPORTER 3, CHLOROPLASTIC"/>
    <property type="match status" value="1"/>
</dbReference>
<evidence type="ECO:0000256" key="10">
    <source>
        <dbReference type="SAM" id="MobiDB-lite"/>
    </source>
</evidence>
<feature type="transmembrane region" description="Helical" evidence="11">
    <location>
        <begin position="376"/>
        <end position="395"/>
    </location>
</feature>
<feature type="transmembrane region" description="Helical" evidence="11">
    <location>
        <begin position="30"/>
        <end position="49"/>
    </location>
</feature>
<organism evidence="13 14">
    <name type="scientific">Paraphotobacterium marinum</name>
    <dbReference type="NCBI Taxonomy" id="1755811"/>
    <lineage>
        <taxon>Bacteria</taxon>
        <taxon>Pseudomonadati</taxon>
        <taxon>Pseudomonadota</taxon>
        <taxon>Gammaproteobacteria</taxon>
        <taxon>Vibrionales</taxon>
        <taxon>Vibrionaceae</taxon>
        <taxon>Paraphotobacterium</taxon>
    </lineage>
</organism>
<feature type="transmembrane region" description="Helical" evidence="11">
    <location>
        <begin position="232"/>
        <end position="250"/>
    </location>
</feature>
<dbReference type="RefSeq" id="WP_089074677.1">
    <property type="nucleotide sequence ID" value="NZ_CBCSAM010000003.1"/>
</dbReference>
<feature type="compositionally biased region" description="Polar residues" evidence="10">
    <location>
        <begin position="639"/>
        <end position="650"/>
    </location>
</feature>
<feature type="transmembrane region" description="Helical" evidence="11">
    <location>
        <begin position="6"/>
        <end position="23"/>
    </location>
</feature>
<evidence type="ECO:0000256" key="3">
    <source>
        <dbReference type="ARBA" id="ARBA00022449"/>
    </source>
</evidence>
<dbReference type="Pfam" id="PF02254">
    <property type="entry name" value="TrkA_N"/>
    <property type="match status" value="1"/>
</dbReference>
<dbReference type="InterPro" id="IPR038770">
    <property type="entry name" value="Na+/solute_symporter_sf"/>
</dbReference>
<dbReference type="InterPro" id="IPR036291">
    <property type="entry name" value="NAD(P)-bd_dom_sf"/>
</dbReference>
<dbReference type="PANTHER" id="PTHR46157">
    <property type="entry name" value="K(+) EFFLUX ANTIPORTER 3, CHLOROPLASTIC"/>
    <property type="match status" value="1"/>
</dbReference>
<dbReference type="EMBL" id="CP022356">
    <property type="protein sequence ID" value="ASK79769.1"/>
    <property type="molecule type" value="Genomic_DNA"/>
</dbReference>
<evidence type="ECO:0000256" key="4">
    <source>
        <dbReference type="ARBA" id="ARBA00022538"/>
    </source>
</evidence>
<keyword evidence="9 11" id="KW-0472">Membrane</keyword>
<dbReference type="KEGG" id="pmai:CF386_12055"/>
<dbReference type="Gene3D" id="3.40.50.720">
    <property type="entry name" value="NAD(P)-binding Rossmann-like Domain"/>
    <property type="match status" value="1"/>
</dbReference>
<gene>
    <name evidence="13" type="ORF">CF386_12055</name>
</gene>
<dbReference type="GO" id="GO:0005886">
    <property type="term" value="C:plasma membrane"/>
    <property type="evidence" value="ECO:0007669"/>
    <property type="project" value="TreeGrafter"/>
</dbReference>
<dbReference type="SUPFAM" id="SSF51735">
    <property type="entry name" value="NAD(P)-binding Rossmann-fold domains"/>
    <property type="match status" value="1"/>
</dbReference>
<dbReference type="AlphaFoldDB" id="A0A220VHH0"/>
<accession>A0A220VHH0</accession>
<evidence type="ECO:0000256" key="6">
    <source>
        <dbReference type="ARBA" id="ARBA00022958"/>
    </source>
</evidence>
<keyword evidence="8" id="KW-0406">Ion transport</keyword>
<evidence type="ECO:0000256" key="2">
    <source>
        <dbReference type="ARBA" id="ARBA00022448"/>
    </source>
</evidence>
<feature type="transmembrane region" description="Helical" evidence="11">
    <location>
        <begin position="152"/>
        <end position="174"/>
    </location>
</feature>
<feature type="transmembrane region" description="Helical" evidence="11">
    <location>
        <begin position="114"/>
        <end position="131"/>
    </location>
</feature>
<feature type="transmembrane region" description="Helical" evidence="11">
    <location>
        <begin position="55"/>
        <end position="74"/>
    </location>
</feature>
<sequence>MVSYYIQATIYIAAAVITVPIVKRLGLGSVLGYLIAGVIIGPFLGLVGSDETSTIQEYAEFGVVMMLFLVGLELNPQALWKMKTRLIGLGGLQVFITTLVFMAIGIYMNLDWSVAFAIAFTLSLSSTAIVLQTFQEKKLNKTDGGKSAFSVLLFQDIAVLPVLAVLPLLAISSINNASAKLEHSSAHETISLVANVPNWIYPLIIVGVFIGVVIVGHYFIRHLFAYAASANTREIFVAVALLLVIGMTALMTLIDISPALGTFLAGVILANSEFKHELENAIDPFKGLLLGLFFMTVGAGIHLADLYEYFWVIISLTLLLMSVKVIVLYFISIIFKLRPKSRWLFALSLAQAGEFGFLLLSFSSRNNVIPEEYAQILNLVITLSMFLTPLLFIIFDKVIIPKYQTNSKTEVYDQIDNKGKIIIAGAGRFGQMIYRLLASNDLNTVMIDHKLLVIERMKRLGVKTYYGDANQIEFLATAGLKDAKLLILATDDVSGSIELVKLVKKYYPDVKILARAYDIRSEFKLKALGVDDVVRETFFSATQLGANALNEMGFHPFQAEQAKLAFEEVYLRESNKIFDEFGKDRKNAEITSLSLTKVFFAVEKSLAAEKNKNKRDKDPKNRDDNREWNPPPKDEVDSFENTSSVDLDKT</sequence>
<evidence type="ECO:0000256" key="8">
    <source>
        <dbReference type="ARBA" id="ARBA00023065"/>
    </source>
</evidence>